<evidence type="ECO:0000313" key="2">
    <source>
        <dbReference type="EMBL" id="KPA79511.1"/>
    </source>
</evidence>
<dbReference type="EMBL" id="LGTL01000010">
    <property type="protein sequence ID" value="KPA79511.1"/>
    <property type="molecule type" value="Genomic_DNA"/>
</dbReference>
<name>A0A0N0DUW2_LEPPY</name>
<dbReference type="AlphaFoldDB" id="A0A0N0DUW2"/>
<dbReference type="Proteomes" id="UP000037923">
    <property type="component" value="Unassembled WGS sequence"/>
</dbReference>
<reference evidence="2 3" key="1">
    <citation type="submission" date="2015-07" db="EMBL/GenBank/DDBJ databases">
        <title>High-quality genome of monoxenous trypanosomatid Leptomonas pyrrhocoris.</title>
        <authorList>
            <person name="Flegontov P."/>
            <person name="Butenko A."/>
            <person name="Firsov S."/>
            <person name="Vlcek C."/>
            <person name="Logacheva M.D."/>
            <person name="Field M."/>
            <person name="Filatov D."/>
            <person name="Flegontova O."/>
            <person name="Gerasimov E."/>
            <person name="Jackson A.P."/>
            <person name="Kelly S."/>
            <person name="Opperdoes F."/>
            <person name="O'Reilly A."/>
            <person name="Votypka J."/>
            <person name="Yurchenko V."/>
            <person name="Lukes J."/>
        </authorList>
    </citation>
    <scope>NUCLEOTIDE SEQUENCE [LARGE SCALE GENOMIC DNA]</scope>
    <source>
        <strain evidence="2">H10</strain>
    </source>
</reference>
<keyword evidence="1" id="KW-0812">Transmembrane</keyword>
<feature type="transmembrane region" description="Helical" evidence="1">
    <location>
        <begin position="59"/>
        <end position="80"/>
    </location>
</feature>
<evidence type="ECO:0008006" key="4">
    <source>
        <dbReference type="Google" id="ProtNLM"/>
    </source>
</evidence>
<gene>
    <name evidence="2" type="ORF">ABB37_05335</name>
</gene>
<sequence>MSLSPHLHTHNTTQSSFDVIRFTAKPKFSFLMLFSLSFCSHFFDALARAVTASHRRRHCCACVCCAWMPSLLVHVFLFPFFYILFFWLYTVFVVVVVVVVTAFALIRVFPRFLSPPVCSS</sequence>
<accession>A0A0N0DUW2</accession>
<dbReference type="VEuPathDB" id="TriTrypDB:LpyrH10_10_1040"/>
<dbReference type="RefSeq" id="XP_015657950.1">
    <property type="nucleotide sequence ID" value="XM_015803308.1"/>
</dbReference>
<organism evidence="2 3">
    <name type="scientific">Leptomonas pyrrhocoris</name>
    <name type="common">Firebug parasite</name>
    <dbReference type="NCBI Taxonomy" id="157538"/>
    <lineage>
        <taxon>Eukaryota</taxon>
        <taxon>Discoba</taxon>
        <taxon>Euglenozoa</taxon>
        <taxon>Kinetoplastea</taxon>
        <taxon>Metakinetoplastina</taxon>
        <taxon>Trypanosomatida</taxon>
        <taxon>Trypanosomatidae</taxon>
        <taxon>Leishmaniinae</taxon>
        <taxon>Leptomonas</taxon>
    </lineage>
</organism>
<evidence type="ECO:0000256" key="1">
    <source>
        <dbReference type="SAM" id="Phobius"/>
    </source>
</evidence>
<proteinExistence type="predicted"/>
<feature type="transmembrane region" description="Helical" evidence="1">
    <location>
        <begin position="28"/>
        <end position="47"/>
    </location>
</feature>
<comment type="caution">
    <text evidence="2">The sequence shown here is derived from an EMBL/GenBank/DDBJ whole genome shotgun (WGS) entry which is preliminary data.</text>
</comment>
<feature type="transmembrane region" description="Helical" evidence="1">
    <location>
        <begin position="86"/>
        <end position="106"/>
    </location>
</feature>
<keyword evidence="1" id="KW-1133">Transmembrane helix</keyword>
<keyword evidence="3" id="KW-1185">Reference proteome</keyword>
<evidence type="ECO:0000313" key="3">
    <source>
        <dbReference type="Proteomes" id="UP000037923"/>
    </source>
</evidence>
<protein>
    <recommendedName>
        <fullName evidence="4">Transmembrane protein</fullName>
    </recommendedName>
</protein>
<keyword evidence="1" id="KW-0472">Membrane</keyword>
<dbReference type="GeneID" id="26905625"/>